<dbReference type="OrthoDB" id="9814902at2"/>
<proteinExistence type="inferred from homology"/>
<dbReference type="SUPFAM" id="SSF161098">
    <property type="entry name" value="MetI-like"/>
    <property type="match status" value="1"/>
</dbReference>
<evidence type="ECO:0000256" key="3">
    <source>
        <dbReference type="ARBA" id="ARBA00022448"/>
    </source>
</evidence>
<dbReference type="GO" id="GO:0016740">
    <property type="term" value="F:transferase activity"/>
    <property type="evidence" value="ECO:0007669"/>
    <property type="project" value="UniProtKB-KW"/>
</dbReference>
<evidence type="ECO:0000259" key="10">
    <source>
        <dbReference type="PROSITE" id="PS50928"/>
    </source>
</evidence>
<dbReference type="EC" id="2.7.3.-" evidence="11"/>
<keyword evidence="11" id="KW-0808">Transferase</keyword>
<accession>D5BQ52</accession>
<feature type="transmembrane region" description="Helical" evidence="9">
    <location>
        <begin position="65"/>
        <end position="86"/>
    </location>
</feature>
<keyword evidence="8 9" id="KW-0472">Membrane</keyword>
<evidence type="ECO:0000256" key="5">
    <source>
        <dbReference type="ARBA" id="ARBA00022692"/>
    </source>
</evidence>
<dbReference type="Proteomes" id="UP000007460">
    <property type="component" value="Chromosome"/>
</dbReference>
<dbReference type="InterPro" id="IPR035906">
    <property type="entry name" value="MetI-like_sf"/>
</dbReference>
<comment type="similarity">
    <text evidence="2">Belongs to the binding-protein-dependent transport system permease family. HisMQ subfamily.</text>
</comment>
<name>D5BQ52_PUNMI</name>
<dbReference type="InterPro" id="IPR043429">
    <property type="entry name" value="ArtM/GltK/GlnP/TcyL/YhdX-like"/>
</dbReference>
<dbReference type="NCBIfam" id="TIGR01726">
    <property type="entry name" value="HEQRo_perm_3TM"/>
    <property type="match status" value="1"/>
</dbReference>
<dbReference type="PANTHER" id="PTHR30614:SF0">
    <property type="entry name" value="L-CYSTINE TRANSPORT SYSTEM PERMEASE PROTEIN TCYL"/>
    <property type="match status" value="1"/>
</dbReference>
<keyword evidence="6" id="KW-0029">Amino-acid transport</keyword>
<evidence type="ECO:0000256" key="9">
    <source>
        <dbReference type="RuleBase" id="RU363032"/>
    </source>
</evidence>
<feature type="transmembrane region" description="Helical" evidence="9">
    <location>
        <begin position="140"/>
        <end position="165"/>
    </location>
</feature>
<gene>
    <name evidence="11" type="ordered locus">SAR116_0307</name>
</gene>
<dbReference type="RefSeq" id="WP_013045180.1">
    <property type="nucleotide sequence ID" value="NC_014010.1"/>
</dbReference>
<evidence type="ECO:0000256" key="7">
    <source>
        <dbReference type="ARBA" id="ARBA00022989"/>
    </source>
</evidence>
<dbReference type="AlphaFoldDB" id="D5BQ52"/>
<comment type="subcellular location">
    <subcellularLocation>
        <location evidence="1">Cell inner membrane</location>
        <topology evidence="1">Multi-pass membrane protein</topology>
    </subcellularLocation>
    <subcellularLocation>
        <location evidence="9">Cell membrane</location>
        <topology evidence="9">Multi-pass membrane protein</topology>
    </subcellularLocation>
</comment>
<protein>
    <submittedName>
        <fullName evidence="11">Polar amino acid ABC transporter, inner membrane subunit</fullName>
        <ecNumber evidence="11">2.7.3.-</ecNumber>
    </submittedName>
</protein>
<dbReference type="CDD" id="cd06261">
    <property type="entry name" value="TM_PBP2"/>
    <property type="match status" value="1"/>
</dbReference>
<feature type="transmembrane region" description="Helical" evidence="9">
    <location>
        <begin position="31"/>
        <end position="53"/>
    </location>
</feature>
<dbReference type="GO" id="GO:0015184">
    <property type="term" value="F:L-cystine transmembrane transporter activity"/>
    <property type="evidence" value="ECO:0007669"/>
    <property type="project" value="TreeGrafter"/>
</dbReference>
<keyword evidence="5 9" id="KW-0812">Transmembrane</keyword>
<dbReference type="Gene3D" id="1.10.3720.10">
    <property type="entry name" value="MetI-like"/>
    <property type="match status" value="1"/>
</dbReference>
<keyword evidence="3 9" id="KW-0813">Transport</keyword>
<keyword evidence="4" id="KW-1003">Cell membrane</keyword>
<dbReference type="PANTHER" id="PTHR30614">
    <property type="entry name" value="MEMBRANE COMPONENT OF AMINO ACID ABC TRANSPORTER"/>
    <property type="match status" value="1"/>
</dbReference>
<dbReference type="HOGENOM" id="CLU_019602_1_0_5"/>
<sequence>METSAAPTIAFFTAFKASDFLFLGEAAMRTLMISVIAISSGSLLGVIFGWILAEFNRYLTAILNLILDVFRSVPLIIQLILFYNFFPIIGLPLSPFMAGTIVLIVYTAALVAQVARSGVEATPLPMRRAARSLGMTYFQDIRYVVFPIGLRAVLPAWTGVALGVLKDSALVSVLGYVELLRASQILVTRTQEPFIILAVVGGFYFMLSYPIARITDRLEKRWQYD</sequence>
<dbReference type="Pfam" id="PF00528">
    <property type="entry name" value="BPD_transp_1"/>
    <property type="match status" value="1"/>
</dbReference>
<evidence type="ECO:0000256" key="6">
    <source>
        <dbReference type="ARBA" id="ARBA00022970"/>
    </source>
</evidence>
<evidence type="ECO:0000313" key="12">
    <source>
        <dbReference type="Proteomes" id="UP000007460"/>
    </source>
</evidence>
<dbReference type="InterPro" id="IPR010065">
    <property type="entry name" value="AA_ABC_transptr_permease_3TM"/>
</dbReference>
<evidence type="ECO:0000313" key="11">
    <source>
        <dbReference type="EMBL" id="ADE38550.1"/>
    </source>
</evidence>
<evidence type="ECO:0000256" key="8">
    <source>
        <dbReference type="ARBA" id="ARBA00023136"/>
    </source>
</evidence>
<dbReference type="KEGG" id="apb:SAR116_0307"/>
<keyword evidence="7 9" id="KW-1133">Transmembrane helix</keyword>
<evidence type="ECO:0000256" key="4">
    <source>
        <dbReference type="ARBA" id="ARBA00022475"/>
    </source>
</evidence>
<organism evidence="11 12">
    <name type="scientific">Puniceispirillum marinum (strain IMCC1322)</name>
    <dbReference type="NCBI Taxonomy" id="488538"/>
    <lineage>
        <taxon>Bacteria</taxon>
        <taxon>Pseudomonadati</taxon>
        <taxon>Pseudomonadota</taxon>
        <taxon>Alphaproteobacteria</taxon>
        <taxon>Candidatus Puniceispirillales</taxon>
        <taxon>Candidatus Puniceispirillaceae</taxon>
        <taxon>Candidatus Puniceispirillum</taxon>
    </lineage>
</organism>
<dbReference type="PROSITE" id="PS50928">
    <property type="entry name" value="ABC_TM1"/>
    <property type="match status" value="1"/>
</dbReference>
<feature type="domain" description="ABC transmembrane type-1" evidence="10">
    <location>
        <begin position="27"/>
        <end position="215"/>
    </location>
</feature>
<evidence type="ECO:0000256" key="1">
    <source>
        <dbReference type="ARBA" id="ARBA00004429"/>
    </source>
</evidence>
<evidence type="ECO:0000256" key="2">
    <source>
        <dbReference type="ARBA" id="ARBA00010072"/>
    </source>
</evidence>
<dbReference type="GO" id="GO:0043190">
    <property type="term" value="C:ATP-binding cassette (ABC) transporter complex"/>
    <property type="evidence" value="ECO:0007669"/>
    <property type="project" value="InterPro"/>
</dbReference>
<dbReference type="eggNOG" id="COG0765">
    <property type="taxonomic scope" value="Bacteria"/>
</dbReference>
<dbReference type="STRING" id="488538.SAR116_0307"/>
<reference evidence="11 12" key="1">
    <citation type="journal article" date="2010" name="J. Bacteriol.">
        <title>Complete genome sequence of "Candidatus Puniceispirillum marinum" IMCC1322, a representative of the SAR116 clade in the Alphaproteobacteria.</title>
        <authorList>
            <person name="Oh H.M."/>
            <person name="Kwon K.K."/>
            <person name="Kang I."/>
            <person name="Kang S.G."/>
            <person name="Lee J.H."/>
            <person name="Kim S.J."/>
            <person name="Cho J.C."/>
        </authorList>
    </citation>
    <scope>NUCLEOTIDE SEQUENCE [LARGE SCALE GENOMIC DNA]</scope>
    <source>
        <strain evidence="11 12">IMCC1322</strain>
    </source>
</reference>
<dbReference type="InterPro" id="IPR000515">
    <property type="entry name" value="MetI-like"/>
</dbReference>
<feature type="transmembrane region" description="Helical" evidence="9">
    <location>
        <begin position="98"/>
        <end position="119"/>
    </location>
</feature>
<dbReference type="EMBL" id="CP001751">
    <property type="protein sequence ID" value="ADE38550.1"/>
    <property type="molecule type" value="Genomic_DNA"/>
</dbReference>
<feature type="transmembrane region" description="Helical" evidence="9">
    <location>
        <begin position="194"/>
        <end position="212"/>
    </location>
</feature>
<keyword evidence="12" id="KW-1185">Reference proteome</keyword>